<protein>
    <recommendedName>
        <fullName evidence="3">Metallopeptidase family protein</fullName>
    </recommendedName>
</protein>
<organism evidence="1 2">
    <name type="scientific">Corynebacterium aquilae DSM 44791</name>
    <dbReference type="NCBI Taxonomy" id="1431546"/>
    <lineage>
        <taxon>Bacteria</taxon>
        <taxon>Bacillati</taxon>
        <taxon>Actinomycetota</taxon>
        <taxon>Actinomycetes</taxon>
        <taxon>Mycobacteriales</taxon>
        <taxon>Corynebacteriaceae</taxon>
        <taxon>Corynebacterium</taxon>
    </lineage>
</organism>
<dbReference type="EMBL" id="CP009245">
    <property type="protein sequence ID" value="APT85642.1"/>
    <property type="molecule type" value="Genomic_DNA"/>
</dbReference>
<keyword evidence="2" id="KW-1185">Reference proteome</keyword>
<evidence type="ECO:0000313" key="1">
    <source>
        <dbReference type="EMBL" id="APT85642.1"/>
    </source>
</evidence>
<dbReference type="InterPro" id="IPR010428">
    <property type="entry name" value="Zincin_1"/>
</dbReference>
<dbReference type="SUPFAM" id="SSF55486">
    <property type="entry name" value="Metalloproteases ('zincins'), catalytic domain"/>
    <property type="match status" value="1"/>
</dbReference>
<proteinExistence type="predicted"/>
<evidence type="ECO:0008006" key="3">
    <source>
        <dbReference type="Google" id="ProtNLM"/>
    </source>
</evidence>
<dbReference type="CDD" id="cd12952">
    <property type="entry name" value="MMP_ACEL2062"/>
    <property type="match status" value="1"/>
</dbReference>
<dbReference type="AlphaFoldDB" id="A0A1L7CIF0"/>
<dbReference type="KEGG" id="caqu:CAQU_11990"/>
<dbReference type="OrthoDB" id="9806895at2"/>
<evidence type="ECO:0000313" key="2">
    <source>
        <dbReference type="Proteomes" id="UP000185478"/>
    </source>
</evidence>
<dbReference type="RefSeq" id="WP_075727940.1">
    <property type="nucleotide sequence ID" value="NZ_CP009245.1"/>
</dbReference>
<accession>A0A1L7CIF0</accession>
<name>A0A1L7CIF0_9CORY</name>
<dbReference type="Proteomes" id="UP000185478">
    <property type="component" value="Chromosome"/>
</dbReference>
<dbReference type="InterPro" id="IPR038555">
    <property type="entry name" value="Zincin_1_sf"/>
</dbReference>
<reference evidence="1 2" key="1">
    <citation type="submission" date="2014-08" db="EMBL/GenBank/DDBJ databases">
        <title>Complete genome sequence of Corynebacterium aquilae S-613T(T) (=DSM 44791(T)), isolated from the choana of a healthy golden eagle.</title>
        <authorList>
            <person name="Ruckert C."/>
            <person name="Albersmeier A."/>
            <person name="Winkler A."/>
            <person name="Kalinowski J."/>
        </authorList>
    </citation>
    <scope>NUCLEOTIDE SEQUENCE [LARGE SCALE GENOMIC DNA]</scope>
    <source>
        <strain evidence="1 2">S-613</strain>
    </source>
</reference>
<sequence length="115" mass="13495">MIDVSDERFEELVDQALELVPEKFLDHLDNTVILIRDRHPDSWTILGLYEGVSLPERTSDYSMHLPDTISIFRESLKRYCDTEEELVEQVKITVIHEIGHHFGLSDEDLHRYGWG</sequence>
<dbReference type="STRING" id="1431546.CAQU_11990"/>
<dbReference type="Pfam" id="PF06262">
    <property type="entry name" value="Zincin_1"/>
    <property type="match status" value="1"/>
</dbReference>
<gene>
    <name evidence="1" type="ORF">CAQU_11990</name>
</gene>
<dbReference type="Gene3D" id="3.30.2010.20">
    <property type="match status" value="1"/>
</dbReference>